<feature type="region of interest" description="Disordered" evidence="1">
    <location>
        <begin position="220"/>
        <end position="261"/>
    </location>
</feature>
<dbReference type="PANTHER" id="PTHR12792">
    <property type="entry name" value="EXTRA SPINDLE POLES 1-RELATED"/>
    <property type="match status" value="1"/>
</dbReference>
<feature type="region of interest" description="Disordered" evidence="1">
    <location>
        <begin position="54"/>
        <end position="85"/>
    </location>
</feature>
<evidence type="ECO:0000313" key="3">
    <source>
        <dbReference type="Proteomes" id="UP000054272"/>
    </source>
</evidence>
<reference evidence="2 3" key="1">
    <citation type="submission" date="2015-01" db="EMBL/GenBank/DDBJ databases">
        <title>The Genome Sequence of Cryptococcus gattii EJB2.</title>
        <authorList>
            <consortium name="The Broad Institute Genomics Platform"/>
            <person name="Cuomo C."/>
            <person name="Litvintseva A."/>
            <person name="Chen Y."/>
            <person name="Heitman J."/>
            <person name="Sun S."/>
            <person name="Springer D."/>
            <person name="Dromer F."/>
            <person name="Young S."/>
            <person name="Zeng Q."/>
            <person name="Gargeya S."/>
            <person name="Abouelleil A."/>
            <person name="Alvarado L."/>
            <person name="Chapman S.B."/>
            <person name="Gainer-Dewar J."/>
            <person name="Goldberg J."/>
            <person name="Griggs A."/>
            <person name="Gujja S."/>
            <person name="Hansen M."/>
            <person name="Howarth C."/>
            <person name="Imamovic A."/>
            <person name="Larimer J."/>
            <person name="Murphy C."/>
            <person name="Naylor J."/>
            <person name="Pearson M."/>
            <person name="Priest M."/>
            <person name="Roberts A."/>
            <person name="Saif S."/>
            <person name="Shea T."/>
            <person name="Sykes S."/>
            <person name="Wortman J."/>
            <person name="Nusbaum C."/>
            <person name="Birren B."/>
        </authorList>
    </citation>
    <scope>NUCLEOTIDE SEQUENCE [LARGE SCALE GENOMIC DNA]</scope>
    <source>
        <strain evidence="2 3">EJB2</strain>
    </source>
</reference>
<dbReference type="SUPFAM" id="SSF48452">
    <property type="entry name" value="TPR-like"/>
    <property type="match status" value="1"/>
</dbReference>
<dbReference type="EMBL" id="KN848770">
    <property type="protein sequence ID" value="KIR76850.1"/>
    <property type="molecule type" value="Genomic_DNA"/>
</dbReference>
<feature type="compositionally biased region" description="Low complexity" evidence="1">
    <location>
        <begin position="57"/>
        <end position="72"/>
    </location>
</feature>
<feature type="compositionally biased region" description="Basic and acidic residues" evidence="1">
    <location>
        <begin position="1188"/>
        <end position="1198"/>
    </location>
</feature>
<gene>
    <name evidence="2" type="ORF">I306_06166</name>
</gene>
<dbReference type="Gene3D" id="1.25.40.10">
    <property type="entry name" value="Tetratricopeptide repeat domain"/>
    <property type="match status" value="1"/>
</dbReference>
<dbReference type="PANTHER" id="PTHR12792:SF0">
    <property type="entry name" value="SEPARIN"/>
    <property type="match status" value="1"/>
</dbReference>
<feature type="compositionally biased region" description="Polar residues" evidence="1">
    <location>
        <begin position="251"/>
        <end position="260"/>
    </location>
</feature>
<accession>A0ABR5BMI4</accession>
<evidence type="ECO:0000256" key="1">
    <source>
        <dbReference type="SAM" id="MobiDB-lite"/>
    </source>
</evidence>
<evidence type="ECO:0000313" key="2">
    <source>
        <dbReference type="EMBL" id="KIR76850.1"/>
    </source>
</evidence>
<proteinExistence type="predicted"/>
<keyword evidence="3" id="KW-1185">Reference proteome</keyword>
<protein>
    <submittedName>
        <fullName evidence="2">Separase</fullName>
    </submittedName>
</protein>
<dbReference type="Proteomes" id="UP000054272">
    <property type="component" value="Unassembled WGS sequence"/>
</dbReference>
<feature type="compositionally biased region" description="Low complexity" evidence="1">
    <location>
        <begin position="220"/>
        <end position="250"/>
    </location>
</feature>
<dbReference type="InterPro" id="IPR005314">
    <property type="entry name" value="Peptidase_C50"/>
</dbReference>
<name>A0ABR5BMI4_9TREE</name>
<organism evidence="2 3">
    <name type="scientific">Cryptococcus gattii EJB2</name>
    <dbReference type="NCBI Taxonomy" id="1296103"/>
    <lineage>
        <taxon>Eukaryota</taxon>
        <taxon>Fungi</taxon>
        <taxon>Dikarya</taxon>
        <taxon>Basidiomycota</taxon>
        <taxon>Agaricomycotina</taxon>
        <taxon>Tremellomycetes</taxon>
        <taxon>Tremellales</taxon>
        <taxon>Cryptococcaceae</taxon>
        <taxon>Cryptococcus</taxon>
        <taxon>Cryptococcus gattii species complex</taxon>
    </lineage>
</organism>
<dbReference type="InterPro" id="IPR011990">
    <property type="entry name" value="TPR-like_helical_dom_sf"/>
</dbReference>
<feature type="region of interest" description="Disordered" evidence="1">
    <location>
        <begin position="1168"/>
        <end position="1207"/>
    </location>
</feature>
<sequence>MPPRTTGQRAALAARNVPMRTSARSGTQVPTAADELVDGINKLAVSKPEPKVRLTRTKPSSSKAASSISTKAINERPATANAANRKEKATFEDLLPWACSTAALGESENSGYRYGSFNVSNEGSEWTDEKVVRLVDTCQVAFRVLRELDEQGMIGDKGAEVERTCQGVVTKCLNMGMVHKAMEVLVEARPALLRLYKAMNVEASKITAIKVPITSRATSSSRSTVGVASKTATTTSRSTPATSRSTRPTSVAESAKSSLKSGRKASVPSRWLELAWFPAPMEGTEMSEPVKNLLFMAMVSAWTGLIATSKGSEEVLAMMPATPDSAKLNPLALGLTLPLTSITPPLYCLYRAIDTLNLPSTSSLNIRYRQIALFALSMTICSSAHSRNSPTRLWEAAHRAISTYVQVQNSSEDLSEAAQVIKKLVDWVESMVGKRGENVKDWLSGKGWLGLMEIWIALGRRLDDVNIIDKALSLMASSSSISTPPSTALSTEEPVSWTLTGSPEVEVARIRGDLAKASLMFDKIFSGRSLPTPDQQCIDALSLEDLNVLGQAVNTLPNDEESNVLIDRVVRAWERVRRGCVKIIDRYGTEESCKMLVGLVERWSRAALDFVENVAGRIEINPFLADYLITGIIDTICFLSQRHLSSSSILLPRGYELHRRVKGSTKVVDQIDWLRALSIAASNIGGRLFSQSRMEAAVHLASLSCGWAVEVGNLVKVEEMDEEGDKKVQQLSEGLAKRWEFLASCYQRHGQKKEVFSAYIQCLAYQPPSLLSKLTRAASQPISKIFEPFTDFQNSLLRLSAFILYDPTLCSDFGISLMKEMTTNSYKPHEVGAIGEKMMDTLEDGAWKEEVARIVLDLGEGLLDVYGTEFPIRRLRVVTRMMRIIVSSGQRMPRFDRLVEDADHLFAQTNLGHDISLGQYKKEHYAYTLILRALRAYHFEGDPTPAVLKNHKQAMEALHEVLIPPTPSQDIKDQPRKKQPLGALASLLALLGQTLAQIETLKLIRAFQRGRDELIDDYIRRSSQLATEYFKLGKVSRAGNVFSQTHRTVLESKVLVDNGIKVEHLLRWSCYLAGTGDIVKAREAYIEAQELNRGFESTKSKSHLLHVQVMNRCDTLERAAWSRAAFGAINAAEDNATGAIIHLSAAFRLWTRASDAICRIAEKQPSPNASTLDLEDPFLVTPNPKRPKGADEPAKDESGPTPSQAAHFSGKHLHNLQWHVAHGLLDVTFDLASAYAARGSVRDAEYFLKVAGLVSETIKSGSMGARVGTREAELLFRLRKLEEVGTKLESAAGLLCTEEGPEVVDLMKVQGDLYTRQGMIEEAGQMFQSTSSEIAGLDSVFVAAEALLPTGRTAQTLRKSTDSKEPLLPVALAHVMRQHAWLLREVGSKEECTQLLAKIKNLPSTTQTKVCALSKGTNLYYKFILTSL</sequence>